<feature type="region of interest" description="Disordered" evidence="1">
    <location>
        <begin position="165"/>
        <end position="220"/>
    </location>
</feature>
<sequence>MLHAIHTFFTHSLKLGTNKCGEAGESHDEEDGENKPCNMNRCGEIGESLKGEDEENKPCNMTRKRQSYDLVTKENSWFLLYFGCRVCLRRQSARFKAQEPETTEYMFEVDDTKSFTPICDDKVCKSDPSDSKFVQGSERGDSKRSEDGTLMAYNNTREKRRALLLLRSPPRHNNTREKRRALLLLRSPPRPLAEPPGVQRPSNRRENTGAHPNSESEVSEAWRRWRVVGQNGARGGLADEERRLKTLAARVAAVFFVMG</sequence>
<accession>A0ABR0PQM5</accession>
<evidence type="ECO:0000313" key="3">
    <source>
        <dbReference type="Proteomes" id="UP001358586"/>
    </source>
</evidence>
<dbReference type="EMBL" id="JARKNE010000006">
    <property type="protein sequence ID" value="KAK5826566.1"/>
    <property type="molecule type" value="Genomic_DNA"/>
</dbReference>
<feature type="compositionally biased region" description="Basic and acidic residues" evidence="1">
    <location>
        <begin position="138"/>
        <end position="147"/>
    </location>
</feature>
<comment type="caution">
    <text evidence="2">The sequence shown here is derived from an EMBL/GenBank/DDBJ whole genome shotgun (WGS) entry which is preliminary data.</text>
</comment>
<dbReference type="Proteomes" id="UP001358586">
    <property type="component" value="Chromosome 6"/>
</dbReference>
<keyword evidence="3" id="KW-1185">Reference proteome</keyword>
<feature type="region of interest" description="Disordered" evidence="1">
    <location>
        <begin position="126"/>
        <end position="153"/>
    </location>
</feature>
<protein>
    <submittedName>
        <fullName evidence="2">Uncharacterized protein</fullName>
    </submittedName>
</protein>
<gene>
    <name evidence="2" type="ORF">PVK06_021491</name>
</gene>
<reference evidence="2 3" key="1">
    <citation type="submission" date="2023-03" db="EMBL/GenBank/DDBJ databases">
        <title>WGS of Gossypium arboreum.</title>
        <authorList>
            <person name="Yu D."/>
        </authorList>
    </citation>
    <scope>NUCLEOTIDE SEQUENCE [LARGE SCALE GENOMIC DNA]</scope>
    <source>
        <tissue evidence="2">Leaf</tissue>
    </source>
</reference>
<organism evidence="2 3">
    <name type="scientific">Gossypium arboreum</name>
    <name type="common">Tree cotton</name>
    <name type="synonym">Gossypium nanking</name>
    <dbReference type="NCBI Taxonomy" id="29729"/>
    <lineage>
        <taxon>Eukaryota</taxon>
        <taxon>Viridiplantae</taxon>
        <taxon>Streptophyta</taxon>
        <taxon>Embryophyta</taxon>
        <taxon>Tracheophyta</taxon>
        <taxon>Spermatophyta</taxon>
        <taxon>Magnoliopsida</taxon>
        <taxon>eudicotyledons</taxon>
        <taxon>Gunneridae</taxon>
        <taxon>Pentapetalae</taxon>
        <taxon>rosids</taxon>
        <taxon>malvids</taxon>
        <taxon>Malvales</taxon>
        <taxon>Malvaceae</taxon>
        <taxon>Malvoideae</taxon>
        <taxon>Gossypium</taxon>
    </lineage>
</organism>
<evidence type="ECO:0000313" key="2">
    <source>
        <dbReference type="EMBL" id="KAK5826566.1"/>
    </source>
</evidence>
<proteinExistence type="predicted"/>
<evidence type="ECO:0000256" key="1">
    <source>
        <dbReference type="SAM" id="MobiDB-lite"/>
    </source>
</evidence>
<name>A0ABR0PQM5_GOSAR</name>